<dbReference type="Proteomes" id="UP000472274">
    <property type="component" value="Unplaced"/>
</dbReference>
<evidence type="ECO:0000313" key="4">
    <source>
        <dbReference type="Proteomes" id="UP000472274"/>
    </source>
</evidence>
<evidence type="ECO:0000313" key="3">
    <source>
        <dbReference type="Ensembl" id="ENSTMTP00000018170.1"/>
    </source>
</evidence>
<dbReference type="PANTHER" id="PTHR16476">
    <property type="entry name" value="FAMILY WITH SEQUENCE SIMILARITY 216 MEMBER A"/>
    <property type="match status" value="1"/>
</dbReference>
<evidence type="ECO:0000256" key="2">
    <source>
        <dbReference type="SAM" id="SignalP"/>
    </source>
</evidence>
<feature type="signal peptide" evidence="2">
    <location>
        <begin position="1"/>
        <end position="18"/>
    </location>
</feature>
<protein>
    <submittedName>
        <fullName evidence="3">Uncharacterized protein</fullName>
    </submittedName>
</protein>
<name>A0A674JA81_9SAUR</name>
<dbReference type="InterPro" id="IPR029373">
    <property type="entry name" value="FAM216"/>
</dbReference>
<dbReference type="AlphaFoldDB" id="A0A674JA81"/>
<proteinExistence type="inferred from homology"/>
<accession>A0A674JA81</accession>
<feature type="chain" id="PRO_5025583238" evidence="2">
    <location>
        <begin position="19"/>
        <end position="155"/>
    </location>
</feature>
<keyword evidence="4" id="KW-1185">Reference proteome</keyword>
<reference evidence="3" key="1">
    <citation type="submission" date="2025-08" db="UniProtKB">
        <authorList>
            <consortium name="Ensembl"/>
        </authorList>
    </citation>
    <scope>IDENTIFICATION</scope>
</reference>
<dbReference type="InParanoid" id="A0A674JA81"/>
<comment type="similarity">
    <text evidence="1">Belongs to the FAM216 family.</text>
</comment>
<dbReference type="Pfam" id="PF15107">
    <property type="entry name" value="FAM216B"/>
    <property type="match status" value="1"/>
</dbReference>
<dbReference type="PANTHER" id="PTHR16476:SF3">
    <property type="entry name" value="PROTEIN FAM216B"/>
    <property type="match status" value="1"/>
</dbReference>
<evidence type="ECO:0000256" key="1">
    <source>
        <dbReference type="ARBA" id="ARBA00008615"/>
    </source>
</evidence>
<organism evidence="3 4">
    <name type="scientific">Terrapene triunguis</name>
    <name type="common">Three-toed box turtle</name>
    <dbReference type="NCBI Taxonomy" id="2587831"/>
    <lineage>
        <taxon>Eukaryota</taxon>
        <taxon>Metazoa</taxon>
        <taxon>Chordata</taxon>
        <taxon>Craniata</taxon>
        <taxon>Vertebrata</taxon>
        <taxon>Euteleostomi</taxon>
        <taxon>Archelosauria</taxon>
        <taxon>Testudinata</taxon>
        <taxon>Testudines</taxon>
        <taxon>Cryptodira</taxon>
        <taxon>Durocryptodira</taxon>
        <taxon>Testudinoidea</taxon>
        <taxon>Emydidae</taxon>
        <taxon>Terrapene</taxon>
    </lineage>
</organism>
<dbReference type="GeneTree" id="ENSGT00960000192339"/>
<dbReference type="Ensembl" id="ENSTMTT00000018819.1">
    <property type="protein sequence ID" value="ENSTMTP00000018170.1"/>
    <property type="gene ID" value="ENSTMTG00000013365.1"/>
</dbReference>
<reference evidence="3" key="2">
    <citation type="submission" date="2025-09" db="UniProtKB">
        <authorList>
            <consortium name="Ensembl"/>
        </authorList>
    </citation>
    <scope>IDENTIFICATION</scope>
</reference>
<keyword evidence="2" id="KW-0732">Signal</keyword>
<sequence length="155" mass="17965">MLLYSVWVWKFNVNLVLTVKLPCAAVLLQDLKRGQKCYLYSIMRVYDRKPLREMLSHQYMLNLQRQNLLGKCRLVLLCPSAIYRNWSLEGKPGVSDSHSLHPAIPSLIPHSYQRPTKIRWIFVACPEGQQILALIDNEFELKTFHGNCPTSHTLS</sequence>